<dbReference type="Proteomes" id="UP000001312">
    <property type="component" value="Unassembled WGS sequence"/>
</dbReference>
<dbReference type="PROSITE" id="PS00973">
    <property type="entry name" value="USP_2"/>
    <property type="match status" value="1"/>
</dbReference>
<reference evidence="4" key="1">
    <citation type="journal article" date="2011" name="PLoS Genet.">
        <title>Genomic analysis of the necrotrophic fungal pathogens Sclerotinia sclerotiorum and Botrytis cinerea.</title>
        <authorList>
            <person name="Amselem J."/>
            <person name="Cuomo C.A."/>
            <person name="van Kan J.A."/>
            <person name="Viaud M."/>
            <person name="Benito E.P."/>
            <person name="Couloux A."/>
            <person name="Coutinho P.M."/>
            <person name="de Vries R.P."/>
            <person name="Dyer P.S."/>
            <person name="Fillinger S."/>
            <person name="Fournier E."/>
            <person name="Gout L."/>
            <person name="Hahn M."/>
            <person name="Kohn L."/>
            <person name="Lapalu N."/>
            <person name="Plummer K.M."/>
            <person name="Pradier J.M."/>
            <person name="Quevillon E."/>
            <person name="Sharon A."/>
            <person name="Simon A."/>
            <person name="ten Have A."/>
            <person name="Tudzynski B."/>
            <person name="Tudzynski P."/>
            <person name="Wincker P."/>
            <person name="Andrew M."/>
            <person name="Anthouard V."/>
            <person name="Beever R.E."/>
            <person name="Beffa R."/>
            <person name="Benoit I."/>
            <person name="Bouzid O."/>
            <person name="Brault B."/>
            <person name="Chen Z."/>
            <person name="Choquer M."/>
            <person name="Collemare J."/>
            <person name="Cotton P."/>
            <person name="Danchin E.G."/>
            <person name="Da Silva C."/>
            <person name="Gautier A."/>
            <person name="Giraud C."/>
            <person name="Giraud T."/>
            <person name="Gonzalez C."/>
            <person name="Grossetete S."/>
            <person name="Guldener U."/>
            <person name="Henrissat B."/>
            <person name="Howlett B.J."/>
            <person name="Kodira C."/>
            <person name="Kretschmer M."/>
            <person name="Lappartient A."/>
            <person name="Leroch M."/>
            <person name="Levis C."/>
            <person name="Mauceli E."/>
            <person name="Neuveglise C."/>
            <person name="Oeser B."/>
            <person name="Pearson M."/>
            <person name="Poulain J."/>
            <person name="Poussereau N."/>
            <person name="Quesneville H."/>
            <person name="Rascle C."/>
            <person name="Schumacher J."/>
            <person name="Segurens B."/>
            <person name="Sexton A."/>
            <person name="Silva E."/>
            <person name="Sirven C."/>
            <person name="Soanes D.M."/>
            <person name="Talbot N.J."/>
            <person name="Templeton M."/>
            <person name="Yandava C."/>
            <person name="Yarden O."/>
            <person name="Zeng Q."/>
            <person name="Rollins J.A."/>
            <person name="Lebrun M.H."/>
            <person name="Dickman M."/>
        </authorList>
    </citation>
    <scope>NUCLEOTIDE SEQUENCE [LARGE SCALE GENOMIC DNA]</scope>
    <source>
        <strain evidence="4">ATCC 18683 / 1980 / Ss-1</strain>
    </source>
</reference>
<dbReference type="STRING" id="665079.A7F7K3"/>
<accession>A7F7K3</accession>
<organism evidence="3 4">
    <name type="scientific">Sclerotinia sclerotiorum (strain ATCC 18683 / 1980 / Ss-1)</name>
    <name type="common">White mold</name>
    <name type="synonym">Whetzelinia sclerotiorum</name>
    <dbReference type="NCBI Taxonomy" id="665079"/>
    <lineage>
        <taxon>Eukaryota</taxon>
        <taxon>Fungi</taxon>
        <taxon>Dikarya</taxon>
        <taxon>Ascomycota</taxon>
        <taxon>Pezizomycotina</taxon>
        <taxon>Leotiomycetes</taxon>
        <taxon>Helotiales</taxon>
        <taxon>Sclerotiniaceae</taxon>
        <taxon>Sclerotinia</taxon>
    </lineage>
</organism>
<evidence type="ECO:0000313" key="4">
    <source>
        <dbReference type="Proteomes" id="UP000001312"/>
    </source>
</evidence>
<dbReference type="Pfam" id="PF12030">
    <property type="entry name" value="DUF3517"/>
    <property type="match status" value="2"/>
</dbReference>
<dbReference type="InterPro" id="IPR038765">
    <property type="entry name" value="Papain-like_cys_pep_sf"/>
</dbReference>
<keyword evidence="1" id="KW-0812">Transmembrane</keyword>
<dbReference type="PANTHER" id="PTHR24006:SF937">
    <property type="entry name" value="UBIQUITIN CARBOXYL-TERMINAL HYDROLASE"/>
    <property type="match status" value="1"/>
</dbReference>
<dbReference type="MEROPS" id="C19.A69"/>
<dbReference type="InterPro" id="IPR021905">
    <property type="entry name" value="DUF3517"/>
</dbReference>
<dbReference type="InParanoid" id="A7F7K3"/>
<dbReference type="GO" id="GO:0004843">
    <property type="term" value="F:cysteine-type deubiquitinase activity"/>
    <property type="evidence" value="ECO:0000318"/>
    <property type="project" value="GO_Central"/>
</dbReference>
<evidence type="ECO:0000259" key="2">
    <source>
        <dbReference type="PROSITE" id="PS50235"/>
    </source>
</evidence>
<dbReference type="GO" id="GO:0031647">
    <property type="term" value="P:regulation of protein stability"/>
    <property type="evidence" value="ECO:0000318"/>
    <property type="project" value="GO_Central"/>
</dbReference>
<sequence length="467" mass="53185">MRPYKVEYLMNELGEVEEDMFELVGVLVHTGTAETGHYYSYIRERPQVGSQENWVEFNDDAVTSWEPGFMESACFGGLEHGTIDNLPFEKNYSAYMLFYQRSSTLIVANDELAKKENGVSPKAVVNPLQGSRINMKNKPVVRNPLKIAVEPRQANHITLENELVMLLLDSGFLMKAIDIICADTIDNDSQLTRMLQAISKRNLMQRPVSQPLWGPFLRAAILYCEHSENPKAIPDMAFHIAKNSFNLDNNDGSEYLRFFKDLVALRSNSNDISQEEITKIVLSTLTQWVPTLLTHHQSAVRSDTEDFLGELIFNIGVEEDDTSPENEQTLADHRRDQTRRLGNACLEYLQDVYIRQRVQAVRTVMINIEHVVGLCLQYFEPGPAADRYKLNMDNLWNHLRRYMVEEVDDGSAWENSDDEYASDEPMDNITELCEPMDIGVWLWTLGIGIGGGLGCSGWIGLGWNERS</sequence>
<dbReference type="GO" id="GO:0005634">
    <property type="term" value="C:nucleus"/>
    <property type="evidence" value="ECO:0000318"/>
    <property type="project" value="GO_Central"/>
</dbReference>
<dbReference type="InterPro" id="IPR050164">
    <property type="entry name" value="Peptidase_C19"/>
</dbReference>
<dbReference type="RefSeq" id="XP_001585344.1">
    <property type="nucleotide sequence ID" value="XM_001585294.1"/>
</dbReference>
<dbReference type="KEGG" id="ssl:SS1G_13583"/>
<protein>
    <recommendedName>
        <fullName evidence="2">USP domain-containing protein</fullName>
    </recommendedName>
</protein>
<feature type="transmembrane region" description="Helical" evidence="1">
    <location>
        <begin position="440"/>
        <end position="461"/>
    </location>
</feature>
<keyword evidence="1" id="KW-0472">Membrane</keyword>
<dbReference type="InterPro" id="IPR028889">
    <property type="entry name" value="USP"/>
</dbReference>
<dbReference type="GeneID" id="5481484"/>
<dbReference type="InterPro" id="IPR001394">
    <property type="entry name" value="Peptidase_C19_UCH"/>
</dbReference>
<dbReference type="EMBL" id="CH476646">
    <property type="protein sequence ID" value="EDN98724.1"/>
    <property type="molecule type" value="Genomic_DNA"/>
</dbReference>
<feature type="domain" description="USP" evidence="2">
    <location>
        <begin position="1"/>
        <end position="102"/>
    </location>
</feature>
<dbReference type="SUPFAM" id="SSF54001">
    <property type="entry name" value="Cysteine proteinases"/>
    <property type="match status" value="1"/>
</dbReference>
<gene>
    <name evidence="3" type="ORF">SS1G_13583</name>
</gene>
<dbReference type="GO" id="GO:0005829">
    <property type="term" value="C:cytosol"/>
    <property type="evidence" value="ECO:0000318"/>
    <property type="project" value="GO_Central"/>
</dbReference>
<name>A7F7K3_SCLS1</name>
<dbReference type="PROSITE" id="PS50235">
    <property type="entry name" value="USP_3"/>
    <property type="match status" value="1"/>
</dbReference>
<keyword evidence="1" id="KW-1133">Transmembrane helix</keyword>
<evidence type="ECO:0000256" key="1">
    <source>
        <dbReference type="SAM" id="Phobius"/>
    </source>
</evidence>
<dbReference type="InterPro" id="IPR018200">
    <property type="entry name" value="USP_CS"/>
</dbReference>
<keyword evidence="4" id="KW-1185">Reference proteome</keyword>
<dbReference type="Gene3D" id="3.90.70.10">
    <property type="entry name" value="Cysteine proteinases"/>
    <property type="match status" value="1"/>
</dbReference>
<dbReference type="AlphaFoldDB" id="A7F7K3"/>
<dbReference type="PANTHER" id="PTHR24006">
    <property type="entry name" value="UBIQUITIN CARBOXYL-TERMINAL HYDROLASE"/>
    <property type="match status" value="1"/>
</dbReference>
<dbReference type="GO" id="GO:0016579">
    <property type="term" value="P:protein deubiquitination"/>
    <property type="evidence" value="ECO:0007669"/>
    <property type="project" value="InterPro"/>
</dbReference>
<dbReference type="Pfam" id="PF00443">
    <property type="entry name" value="UCH"/>
    <property type="match status" value="1"/>
</dbReference>
<evidence type="ECO:0000313" key="3">
    <source>
        <dbReference type="EMBL" id="EDN98724.1"/>
    </source>
</evidence>
<proteinExistence type="predicted"/>